<dbReference type="RefSeq" id="WP_127703798.1">
    <property type="nucleotide sequence ID" value="NZ_SACK01000002.1"/>
</dbReference>
<gene>
    <name evidence="2" type="ORF">EOD41_05525</name>
</gene>
<keyword evidence="3" id="KW-1185">Reference proteome</keyword>
<sequence>MPLNSETGKYIIIAGAVILLAGLLVYFWGDKLNWLGHLPGDIRIERENLRFYFLKRIKCMCFKEIIIFRKLMANLTLKLRDTIIVCSAINGPPVAPFLKVILVWIGHCRINITWYFI</sequence>
<organism evidence="2 3">
    <name type="scientific">Mucilaginibacter limnophilus</name>
    <dbReference type="NCBI Taxonomy" id="1932778"/>
    <lineage>
        <taxon>Bacteria</taxon>
        <taxon>Pseudomonadati</taxon>
        <taxon>Bacteroidota</taxon>
        <taxon>Sphingobacteriia</taxon>
        <taxon>Sphingobacteriales</taxon>
        <taxon>Sphingobacteriaceae</taxon>
        <taxon>Mucilaginibacter</taxon>
    </lineage>
</organism>
<dbReference type="Pfam" id="PF11146">
    <property type="entry name" value="DUF2905"/>
    <property type="match status" value="1"/>
</dbReference>
<dbReference type="OrthoDB" id="680637at2"/>
<name>A0A437MUU0_9SPHI</name>
<dbReference type="InterPro" id="IPR021320">
    <property type="entry name" value="DUF2905"/>
</dbReference>
<evidence type="ECO:0000313" key="2">
    <source>
        <dbReference type="EMBL" id="RVU01423.1"/>
    </source>
</evidence>
<comment type="caution">
    <text evidence="2">The sequence shown here is derived from an EMBL/GenBank/DDBJ whole genome shotgun (WGS) entry which is preliminary data.</text>
</comment>
<evidence type="ECO:0000256" key="1">
    <source>
        <dbReference type="SAM" id="Phobius"/>
    </source>
</evidence>
<evidence type="ECO:0000313" key="3">
    <source>
        <dbReference type="Proteomes" id="UP000282759"/>
    </source>
</evidence>
<proteinExistence type="predicted"/>
<reference evidence="2 3" key="1">
    <citation type="submission" date="2019-01" db="EMBL/GenBank/DDBJ databases">
        <authorList>
            <person name="Chen W.-M."/>
        </authorList>
    </citation>
    <scope>NUCLEOTIDE SEQUENCE [LARGE SCALE GENOMIC DNA]</scope>
    <source>
        <strain evidence="2 3">YBJ-36</strain>
    </source>
</reference>
<feature type="transmembrane region" description="Helical" evidence="1">
    <location>
        <begin position="12"/>
        <end position="29"/>
    </location>
</feature>
<keyword evidence="1" id="KW-0472">Membrane</keyword>
<dbReference type="EMBL" id="SACK01000002">
    <property type="protein sequence ID" value="RVU01423.1"/>
    <property type="molecule type" value="Genomic_DNA"/>
</dbReference>
<accession>A0A437MUU0</accession>
<dbReference type="PANTHER" id="PTHR36443:SF1">
    <property type="entry name" value="BSR5223 PROTEIN"/>
    <property type="match status" value="1"/>
</dbReference>
<dbReference type="Proteomes" id="UP000282759">
    <property type="component" value="Unassembled WGS sequence"/>
</dbReference>
<dbReference type="AlphaFoldDB" id="A0A437MUU0"/>
<dbReference type="PANTHER" id="PTHR36443">
    <property type="entry name" value="BSR5223 PROTEIN"/>
    <property type="match status" value="1"/>
</dbReference>
<keyword evidence="1" id="KW-1133">Transmembrane helix</keyword>
<protein>
    <submittedName>
        <fullName evidence="2">DUF2905 domain-containing protein</fullName>
    </submittedName>
</protein>
<keyword evidence="1" id="KW-0812">Transmembrane</keyword>